<dbReference type="PANTHER" id="PTHR13627:SF31">
    <property type="entry name" value="RIBITOL 5-PHOSPHATE TRANSFERASE FKRP"/>
    <property type="match status" value="1"/>
</dbReference>
<dbReference type="InterPro" id="IPR007074">
    <property type="entry name" value="LicD/FKTN/FKRP_NTP_transf"/>
</dbReference>
<evidence type="ECO:0000259" key="1">
    <source>
        <dbReference type="Pfam" id="PF04991"/>
    </source>
</evidence>
<feature type="domain" description="LicD/FKTN/FKRP nucleotidyltransferase" evidence="1">
    <location>
        <begin position="341"/>
        <end position="380"/>
    </location>
</feature>
<dbReference type="Pfam" id="PF04991">
    <property type="entry name" value="LicD"/>
    <property type="match status" value="1"/>
</dbReference>
<reference evidence="4" key="1">
    <citation type="submission" date="2025-08" db="UniProtKB">
        <authorList>
            <consortium name="RefSeq"/>
        </authorList>
    </citation>
    <scope>IDENTIFICATION</scope>
    <source>
        <tissue evidence="4">Gonads</tissue>
    </source>
</reference>
<dbReference type="InterPro" id="IPR055105">
    <property type="entry name" value="FKRP_N"/>
</dbReference>
<keyword evidence="3" id="KW-1185">Reference proteome</keyword>
<dbReference type="PANTHER" id="PTHR13627">
    <property type="entry name" value="FUKUTIN RELATED PROTEIN"/>
    <property type="match status" value="1"/>
</dbReference>
<dbReference type="GeneID" id="106167318"/>
<dbReference type="Proteomes" id="UP000085678">
    <property type="component" value="Unplaced"/>
</dbReference>
<feature type="domain" description="FKRP stem" evidence="2">
    <location>
        <begin position="45"/>
        <end position="285"/>
    </location>
</feature>
<organism evidence="3 4">
    <name type="scientific">Lingula anatina</name>
    <name type="common">Brachiopod</name>
    <name type="synonym">Lingula unguis</name>
    <dbReference type="NCBI Taxonomy" id="7574"/>
    <lineage>
        <taxon>Eukaryota</taxon>
        <taxon>Metazoa</taxon>
        <taxon>Spiralia</taxon>
        <taxon>Lophotrochozoa</taxon>
        <taxon>Brachiopoda</taxon>
        <taxon>Linguliformea</taxon>
        <taxon>Lingulata</taxon>
        <taxon>Lingulida</taxon>
        <taxon>Linguloidea</taxon>
        <taxon>Lingulidae</taxon>
        <taxon>Lingula</taxon>
    </lineage>
</organism>
<dbReference type="KEGG" id="lak:106167318"/>
<sequence length="497" mass="57690">MRIKKHQILITSALITNIFGLWYLSSLLNCANSKAKEELSQTPEHQKRTFDKSFTIIIREFEDFDNTVSEMVAGLLDWSANMDILVVADNPVYPPLNLPKSNRVHYTVLNAYPENPSSLFKPERLIRSEYVLFVPDGVVSIPKYSFLQMIQILESASDSRMKIVSGGIKQESVQCLNIDFDVLKWSLKYSFGNEKLCTGYKGQQLLLMKTQDFFNLSHPFTRPFPESLFIQTSLHGWKVLHDSSIFVLSLKLHFKDGHNLWKHKKHHKERLKLMYKSFGIKQVIQPDWKTEWYGCSKDTPRCFGTVINDMPEYIYAKRWTPPCCLKNLREILKHVVSIFDKAGVRYWLEGGSLLGAARHGDIIPWDYDTDIGIYKEDIDKCKYLHDVLSGPYVDDKGFVWEKAREGDFMRVQYSEVNHLHIDIFPFYPKNGIMTKDTWFASHRQDTEFPEHFLKPLTKILFAGINASAPNNVKDFLELKFGKGVIENPRYPDQHLVS</sequence>
<dbReference type="STRING" id="7574.A0A1S3ITH8"/>
<proteinExistence type="predicted"/>
<dbReference type="FunCoup" id="A0A1S3ITH8">
    <property type="interactions" value="225"/>
</dbReference>
<dbReference type="OrthoDB" id="444255at2759"/>
<evidence type="ECO:0000259" key="2">
    <source>
        <dbReference type="Pfam" id="PF22921"/>
    </source>
</evidence>
<protein>
    <submittedName>
        <fullName evidence="4">Fukutin-related protein</fullName>
    </submittedName>
</protein>
<dbReference type="InParanoid" id="A0A1S3ITH8"/>
<dbReference type="RefSeq" id="XP_013401515.1">
    <property type="nucleotide sequence ID" value="XM_013546061.1"/>
</dbReference>
<dbReference type="Pfam" id="PF22921">
    <property type="entry name" value="FKRP_N"/>
    <property type="match status" value="1"/>
</dbReference>
<dbReference type="GO" id="GO:0035269">
    <property type="term" value="P:protein O-linked glycosylation via mannose"/>
    <property type="evidence" value="ECO:0007669"/>
    <property type="project" value="TreeGrafter"/>
</dbReference>
<evidence type="ECO:0000313" key="3">
    <source>
        <dbReference type="Proteomes" id="UP000085678"/>
    </source>
</evidence>
<dbReference type="GO" id="GO:0005794">
    <property type="term" value="C:Golgi apparatus"/>
    <property type="evidence" value="ECO:0007669"/>
    <property type="project" value="TreeGrafter"/>
</dbReference>
<dbReference type="InterPro" id="IPR052613">
    <property type="entry name" value="LicD_transferase"/>
</dbReference>
<gene>
    <name evidence="4" type="primary">LOC106167318</name>
</gene>
<evidence type="ECO:0000313" key="4">
    <source>
        <dbReference type="RefSeq" id="XP_013401515.1"/>
    </source>
</evidence>
<accession>A0A1S3ITH8</accession>
<dbReference type="AlphaFoldDB" id="A0A1S3ITH8"/>
<name>A0A1S3ITH8_LINAN</name>